<gene>
    <name evidence="2" type="ORF">PENTCL1PPCAC_2494</name>
</gene>
<protein>
    <submittedName>
        <fullName evidence="2">Uncharacterized protein</fullName>
    </submittedName>
</protein>
<keyword evidence="3" id="KW-1185">Reference proteome</keyword>
<feature type="region of interest" description="Disordered" evidence="1">
    <location>
        <begin position="82"/>
        <end position="114"/>
    </location>
</feature>
<name>A0AAV5SJP3_9BILA</name>
<proteinExistence type="predicted"/>
<evidence type="ECO:0000313" key="2">
    <source>
        <dbReference type="EMBL" id="GMS80319.1"/>
    </source>
</evidence>
<feature type="region of interest" description="Disordered" evidence="1">
    <location>
        <begin position="18"/>
        <end position="69"/>
    </location>
</feature>
<accession>A0AAV5SJP3</accession>
<evidence type="ECO:0000313" key="3">
    <source>
        <dbReference type="Proteomes" id="UP001432027"/>
    </source>
</evidence>
<sequence length="143" mass="15005">LSFMLLLLVHTSTSQQLFPGIKAPSSAPRLARPSASSGSFHGQSNEYQPAFLSSSSSPHSAIPRAAPMSSFPGASPDKYYSTGFAPAPGAPSPVSSPQIVPAPPSEMPSTSAPHRVSHWNSATCGCLLLLLQHWPTIRRTRAG</sequence>
<feature type="non-terminal residue" evidence="2">
    <location>
        <position position="1"/>
    </location>
</feature>
<feature type="compositionally biased region" description="Low complexity" evidence="1">
    <location>
        <begin position="23"/>
        <end position="39"/>
    </location>
</feature>
<dbReference type="Proteomes" id="UP001432027">
    <property type="component" value="Unassembled WGS sequence"/>
</dbReference>
<dbReference type="AlphaFoldDB" id="A0AAV5SJP3"/>
<organism evidence="2 3">
    <name type="scientific">Pristionchus entomophagus</name>
    <dbReference type="NCBI Taxonomy" id="358040"/>
    <lineage>
        <taxon>Eukaryota</taxon>
        <taxon>Metazoa</taxon>
        <taxon>Ecdysozoa</taxon>
        <taxon>Nematoda</taxon>
        <taxon>Chromadorea</taxon>
        <taxon>Rhabditida</taxon>
        <taxon>Rhabditina</taxon>
        <taxon>Diplogasteromorpha</taxon>
        <taxon>Diplogasteroidea</taxon>
        <taxon>Neodiplogasteridae</taxon>
        <taxon>Pristionchus</taxon>
    </lineage>
</organism>
<comment type="caution">
    <text evidence="2">The sequence shown here is derived from an EMBL/GenBank/DDBJ whole genome shotgun (WGS) entry which is preliminary data.</text>
</comment>
<dbReference type="EMBL" id="BTSX01000001">
    <property type="protein sequence ID" value="GMS80319.1"/>
    <property type="molecule type" value="Genomic_DNA"/>
</dbReference>
<evidence type="ECO:0000256" key="1">
    <source>
        <dbReference type="SAM" id="MobiDB-lite"/>
    </source>
</evidence>
<feature type="compositionally biased region" description="Low complexity" evidence="1">
    <location>
        <begin position="49"/>
        <end position="67"/>
    </location>
</feature>
<reference evidence="2" key="1">
    <citation type="submission" date="2023-10" db="EMBL/GenBank/DDBJ databases">
        <title>Genome assembly of Pristionchus species.</title>
        <authorList>
            <person name="Yoshida K."/>
            <person name="Sommer R.J."/>
        </authorList>
    </citation>
    <scope>NUCLEOTIDE SEQUENCE</scope>
    <source>
        <strain evidence="2">RS0144</strain>
    </source>
</reference>